<dbReference type="InterPro" id="IPR011032">
    <property type="entry name" value="GroES-like_sf"/>
</dbReference>
<gene>
    <name evidence="4" type="ORF">FZEAL_93</name>
</gene>
<keyword evidence="2" id="KW-0560">Oxidoreductase</keyword>
<dbReference type="InterPro" id="IPR013154">
    <property type="entry name" value="ADH-like_N"/>
</dbReference>
<dbReference type="Gene3D" id="3.90.180.10">
    <property type="entry name" value="Medium-chain alcohol dehydrogenases, catalytic domain"/>
    <property type="match status" value="1"/>
</dbReference>
<dbReference type="Proteomes" id="UP000635477">
    <property type="component" value="Unassembled WGS sequence"/>
</dbReference>
<dbReference type="SUPFAM" id="SSF50129">
    <property type="entry name" value="GroES-like"/>
    <property type="match status" value="1"/>
</dbReference>
<proteinExistence type="inferred from homology"/>
<dbReference type="PANTHER" id="PTHR45348:SF2">
    <property type="entry name" value="ZINC-TYPE ALCOHOL DEHYDROGENASE-LIKE PROTEIN C2E1P3.01"/>
    <property type="match status" value="1"/>
</dbReference>
<sequence length="318" mass="33039">MDKTSSPELKPAPFRDPYPGYIVIKSAALAINQTDAANQRLATYPTMLGIDVAGIVAAVGPDITRFKPGDRVVGYAISLAGKATARTEYTVIRSDCASAIPDSMSFESAIVLPLVVATAAYGLFGDATLGMEHPSMDPEPVDETILIWGGSSSVGGTALQLAKSAGYEVIATADTKDCDYVKSLGADYVVDDKSPRVVEEIASLLQKKNLAGALDGSGSEDTIIMLAHAIANATGERKVICLKKPPTGLPGGITAQLILSTSIIGTPLSEAIFEDYLPAALAEGRFKPVPEPSGVQGSVQFVDARRKGVAGKNVAVVS</sequence>
<dbReference type="PANTHER" id="PTHR45348">
    <property type="entry name" value="HYPOTHETICAL OXIDOREDUCTASE (EUROFUNG)"/>
    <property type="match status" value="1"/>
</dbReference>
<dbReference type="SMART" id="SM00829">
    <property type="entry name" value="PKS_ER"/>
    <property type="match status" value="1"/>
</dbReference>
<dbReference type="SUPFAM" id="SSF51735">
    <property type="entry name" value="NAD(P)-binding Rossmann-fold domains"/>
    <property type="match status" value="1"/>
</dbReference>
<evidence type="ECO:0000313" key="5">
    <source>
        <dbReference type="Proteomes" id="UP000635477"/>
    </source>
</evidence>
<dbReference type="AlphaFoldDB" id="A0A8H4UVK8"/>
<dbReference type="Pfam" id="PF00107">
    <property type="entry name" value="ADH_zinc_N"/>
    <property type="match status" value="1"/>
</dbReference>
<organism evidence="4 5">
    <name type="scientific">Fusarium zealandicum</name>
    <dbReference type="NCBI Taxonomy" id="1053134"/>
    <lineage>
        <taxon>Eukaryota</taxon>
        <taxon>Fungi</taxon>
        <taxon>Dikarya</taxon>
        <taxon>Ascomycota</taxon>
        <taxon>Pezizomycotina</taxon>
        <taxon>Sordariomycetes</taxon>
        <taxon>Hypocreomycetidae</taxon>
        <taxon>Hypocreales</taxon>
        <taxon>Nectriaceae</taxon>
        <taxon>Fusarium</taxon>
        <taxon>Fusarium staphyleae species complex</taxon>
    </lineage>
</organism>
<name>A0A8H4UVK8_9HYPO</name>
<evidence type="ECO:0000256" key="2">
    <source>
        <dbReference type="ARBA" id="ARBA00023002"/>
    </source>
</evidence>
<reference evidence="4" key="2">
    <citation type="submission" date="2020-05" db="EMBL/GenBank/DDBJ databases">
        <authorList>
            <person name="Kim H.-S."/>
            <person name="Proctor R.H."/>
            <person name="Brown D.W."/>
        </authorList>
    </citation>
    <scope>NUCLEOTIDE SEQUENCE</scope>
    <source>
        <strain evidence="4">NRRL 22465</strain>
    </source>
</reference>
<dbReference type="EMBL" id="JABEYC010000004">
    <property type="protein sequence ID" value="KAF4984802.1"/>
    <property type="molecule type" value="Genomic_DNA"/>
</dbReference>
<feature type="domain" description="Enoyl reductase (ER)" evidence="3">
    <location>
        <begin position="3"/>
        <end position="315"/>
    </location>
</feature>
<evidence type="ECO:0000259" key="3">
    <source>
        <dbReference type="SMART" id="SM00829"/>
    </source>
</evidence>
<keyword evidence="5" id="KW-1185">Reference proteome</keyword>
<dbReference type="CDD" id="cd08249">
    <property type="entry name" value="enoyl_reductase_like"/>
    <property type="match status" value="1"/>
</dbReference>
<protein>
    <recommendedName>
        <fullName evidence="3">Enoyl reductase (ER) domain-containing protein</fullName>
    </recommendedName>
</protein>
<dbReference type="OrthoDB" id="48317at2759"/>
<dbReference type="InterPro" id="IPR047122">
    <property type="entry name" value="Trans-enoyl_RdTase-like"/>
</dbReference>
<evidence type="ECO:0000256" key="1">
    <source>
        <dbReference type="ARBA" id="ARBA00008072"/>
    </source>
</evidence>
<dbReference type="Gene3D" id="3.40.50.720">
    <property type="entry name" value="NAD(P)-binding Rossmann-like Domain"/>
    <property type="match status" value="1"/>
</dbReference>
<reference evidence="4" key="1">
    <citation type="journal article" date="2020" name="BMC Genomics">
        <title>Correction to: Identification and distribution of gene clusters required for synthesis of sphingolipid metabolism inhibitors in diverse species of the filamentous fungus Fusarium.</title>
        <authorList>
            <person name="Kim H.S."/>
            <person name="Lohmar J.M."/>
            <person name="Busman M."/>
            <person name="Brown D.W."/>
            <person name="Naumann T.A."/>
            <person name="Divon H.H."/>
            <person name="Lysoe E."/>
            <person name="Uhlig S."/>
            <person name="Proctor R.H."/>
        </authorList>
    </citation>
    <scope>NUCLEOTIDE SEQUENCE</scope>
    <source>
        <strain evidence="4">NRRL 22465</strain>
    </source>
</reference>
<dbReference type="Pfam" id="PF08240">
    <property type="entry name" value="ADH_N"/>
    <property type="match status" value="1"/>
</dbReference>
<dbReference type="InterPro" id="IPR020843">
    <property type="entry name" value="ER"/>
</dbReference>
<evidence type="ECO:0000313" key="4">
    <source>
        <dbReference type="EMBL" id="KAF4984802.1"/>
    </source>
</evidence>
<comment type="similarity">
    <text evidence="1">Belongs to the zinc-containing alcohol dehydrogenase family.</text>
</comment>
<comment type="caution">
    <text evidence="4">The sequence shown here is derived from an EMBL/GenBank/DDBJ whole genome shotgun (WGS) entry which is preliminary data.</text>
</comment>
<dbReference type="InterPro" id="IPR036291">
    <property type="entry name" value="NAD(P)-bd_dom_sf"/>
</dbReference>
<dbReference type="InterPro" id="IPR013149">
    <property type="entry name" value="ADH-like_C"/>
</dbReference>
<dbReference type="GO" id="GO:0016651">
    <property type="term" value="F:oxidoreductase activity, acting on NAD(P)H"/>
    <property type="evidence" value="ECO:0007669"/>
    <property type="project" value="InterPro"/>
</dbReference>
<accession>A0A8H4UVK8</accession>